<dbReference type="HOGENOM" id="CLU_3368739_0_0_1"/>
<dbReference type="GeneID" id="5494757"/>
<dbReference type="Proteomes" id="UP000001312">
    <property type="component" value="Unassembled WGS sequence"/>
</dbReference>
<evidence type="ECO:0000313" key="2">
    <source>
        <dbReference type="Proteomes" id="UP000001312"/>
    </source>
</evidence>
<dbReference type="RefSeq" id="XP_001598940.1">
    <property type="nucleotide sequence ID" value="XM_001598890.1"/>
</dbReference>
<name>A7E6V4_SCLS1</name>
<sequence length="35" mass="3975">MAKELCTLSIGGIKCKVSRSIIDRLTFLWRSTCIM</sequence>
<accession>A7E6V4</accession>
<dbReference type="EMBL" id="CH476621">
    <property type="protein sequence ID" value="EDN91626.1"/>
    <property type="molecule type" value="Genomic_DNA"/>
</dbReference>
<organism evidence="1 2">
    <name type="scientific">Sclerotinia sclerotiorum (strain ATCC 18683 / 1980 / Ss-1)</name>
    <name type="common">White mold</name>
    <name type="synonym">Whetzelinia sclerotiorum</name>
    <dbReference type="NCBI Taxonomy" id="665079"/>
    <lineage>
        <taxon>Eukaryota</taxon>
        <taxon>Fungi</taxon>
        <taxon>Dikarya</taxon>
        <taxon>Ascomycota</taxon>
        <taxon>Pezizomycotina</taxon>
        <taxon>Leotiomycetes</taxon>
        <taxon>Helotiales</taxon>
        <taxon>Sclerotiniaceae</taxon>
        <taxon>Sclerotinia</taxon>
    </lineage>
</organism>
<gene>
    <name evidence="1" type="ORF">SS1G_01030</name>
</gene>
<protein>
    <submittedName>
        <fullName evidence="1">Uncharacterized protein</fullName>
    </submittedName>
</protein>
<dbReference type="KEGG" id="ssl:SS1G_01030"/>
<evidence type="ECO:0000313" key="1">
    <source>
        <dbReference type="EMBL" id="EDN91626.1"/>
    </source>
</evidence>
<proteinExistence type="predicted"/>
<dbReference type="InParanoid" id="A7E6V4"/>
<dbReference type="AlphaFoldDB" id="A7E6V4"/>
<keyword evidence="2" id="KW-1185">Reference proteome</keyword>
<reference evidence="2" key="1">
    <citation type="journal article" date="2011" name="PLoS Genet.">
        <title>Genomic analysis of the necrotrophic fungal pathogens Sclerotinia sclerotiorum and Botrytis cinerea.</title>
        <authorList>
            <person name="Amselem J."/>
            <person name="Cuomo C.A."/>
            <person name="van Kan J.A."/>
            <person name="Viaud M."/>
            <person name="Benito E.P."/>
            <person name="Couloux A."/>
            <person name="Coutinho P.M."/>
            <person name="de Vries R.P."/>
            <person name="Dyer P.S."/>
            <person name="Fillinger S."/>
            <person name="Fournier E."/>
            <person name="Gout L."/>
            <person name="Hahn M."/>
            <person name="Kohn L."/>
            <person name="Lapalu N."/>
            <person name="Plummer K.M."/>
            <person name="Pradier J.M."/>
            <person name="Quevillon E."/>
            <person name="Sharon A."/>
            <person name="Simon A."/>
            <person name="ten Have A."/>
            <person name="Tudzynski B."/>
            <person name="Tudzynski P."/>
            <person name="Wincker P."/>
            <person name="Andrew M."/>
            <person name="Anthouard V."/>
            <person name="Beever R.E."/>
            <person name="Beffa R."/>
            <person name="Benoit I."/>
            <person name="Bouzid O."/>
            <person name="Brault B."/>
            <person name="Chen Z."/>
            <person name="Choquer M."/>
            <person name="Collemare J."/>
            <person name="Cotton P."/>
            <person name="Danchin E.G."/>
            <person name="Da Silva C."/>
            <person name="Gautier A."/>
            <person name="Giraud C."/>
            <person name="Giraud T."/>
            <person name="Gonzalez C."/>
            <person name="Grossetete S."/>
            <person name="Guldener U."/>
            <person name="Henrissat B."/>
            <person name="Howlett B.J."/>
            <person name="Kodira C."/>
            <person name="Kretschmer M."/>
            <person name="Lappartient A."/>
            <person name="Leroch M."/>
            <person name="Levis C."/>
            <person name="Mauceli E."/>
            <person name="Neuveglise C."/>
            <person name="Oeser B."/>
            <person name="Pearson M."/>
            <person name="Poulain J."/>
            <person name="Poussereau N."/>
            <person name="Quesneville H."/>
            <person name="Rascle C."/>
            <person name="Schumacher J."/>
            <person name="Segurens B."/>
            <person name="Sexton A."/>
            <person name="Silva E."/>
            <person name="Sirven C."/>
            <person name="Soanes D.M."/>
            <person name="Talbot N.J."/>
            <person name="Templeton M."/>
            <person name="Yandava C."/>
            <person name="Yarden O."/>
            <person name="Zeng Q."/>
            <person name="Rollins J.A."/>
            <person name="Lebrun M.H."/>
            <person name="Dickman M."/>
        </authorList>
    </citation>
    <scope>NUCLEOTIDE SEQUENCE [LARGE SCALE GENOMIC DNA]</scope>
    <source>
        <strain evidence="2">ATCC 18683 / 1980 / Ss-1</strain>
    </source>
</reference>